<dbReference type="GO" id="GO:0016301">
    <property type="term" value="F:kinase activity"/>
    <property type="evidence" value="ECO:0007669"/>
    <property type="project" value="UniProtKB-KW"/>
</dbReference>
<dbReference type="Gene3D" id="3.40.50.300">
    <property type="entry name" value="P-loop containing nucleotide triphosphate hydrolases"/>
    <property type="match status" value="1"/>
</dbReference>
<dbReference type="EMBL" id="JAGEOJ010000005">
    <property type="protein sequence ID" value="MBO2448116.1"/>
    <property type="molecule type" value="Genomic_DNA"/>
</dbReference>
<dbReference type="AlphaFoldDB" id="A0A939T1R5"/>
<dbReference type="Pfam" id="PF13189">
    <property type="entry name" value="Cytidylate_kin2"/>
    <property type="match status" value="2"/>
</dbReference>
<evidence type="ECO:0000256" key="1">
    <source>
        <dbReference type="SAM" id="MobiDB-lite"/>
    </source>
</evidence>
<dbReference type="RefSeq" id="WP_208255775.1">
    <property type="nucleotide sequence ID" value="NZ_JAGEOJ010000005.1"/>
</dbReference>
<name>A0A939T1R5_9ACTN</name>
<accession>A0A939T1R5</accession>
<dbReference type="InterPro" id="IPR027417">
    <property type="entry name" value="P-loop_NTPase"/>
</dbReference>
<organism evidence="2 3">
    <name type="scientific">Actinomadura barringtoniae</name>
    <dbReference type="NCBI Taxonomy" id="1427535"/>
    <lineage>
        <taxon>Bacteria</taxon>
        <taxon>Bacillati</taxon>
        <taxon>Actinomycetota</taxon>
        <taxon>Actinomycetes</taxon>
        <taxon>Streptosporangiales</taxon>
        <taxon>Thermomonosporaceae</taxon>
        <taxon>Actinomadura</taxon>
    </lineage>
</organism>
<sequence>MSARVVTISATFGAGGSTVGPAVAERLGLPFIDRAVPATVAAEIGCTLEEALAHDGRTESGIGRILAGAARLPNVSLAGMDIYLPDRTILPEEEFVTRTEQVITRAVDADGGVLLGRAGAVLLADHPHALHVRLDGDRERRLERARTDLQGAESEAGAGPGEPPNAGATRETVTSQGDLKRMLDDNDRARAAYVKHFYGADPADPRLYHLVIDSTRLPGAAVVELVVAAARAV</sequence>
<feature type="region of interest" description="Disordered" evidence="1">
    <location>
        <begin position="148"/>
        <end position="178"/>
    </location>
</feature>
<dbReference type="SUPFAM" id="SSF52540">
    <property type="entry name" value="P-loop containing nucleoside triphosphate hydrolases"/>
    <property type="match status" value="1"/>
</dbReference>
<dbReference type="Proteomes" id="UP000669179">
    <property type="component" value="Unassembled WGS sequence"/>
</dbReference>
<keyword evidence="3" id="KW-1185">Reference proteome</keyword>
<comment type="caution">
    <text evidence="2">The sequence shown here is derived from an EMBL/GenBank/DDBJ whole genome shotgun (WGS) entry which is preliminary data.</text>
</comment>
<evidence type="ECO:0000313" key="2">
    <source>
        <dbReference type="EMBL" id="MBO2448116.1"/>
    </source>
</evidence>
<protein>
    <submittedName>
        <fullName evidence="2">Cytidylate kinase-like family protein</fullName>
    </submittedName>
</protein>
<keyword evidence="2" id="KW-0418">Kinase</keyword>
<reference evidence="2" key="1">
    <citation type="submission" date="2021-03" db="EMBL/GenBank/DDBJ databases">
        <authorList>
            <person name="Kanchanasin P."/>
            <person name="Saeng-In P."/>
            <person name="Phongsopitanun W."/>
            <person name="Yuki M."/>
            <person name="Kudo T."/>
            <person name="Ohkuma M."/>
            <person name="Tanasupawat S."/>
        </authorList>
    </citation>
    <scope>NUCLEOTIDE SEQUENCE</scope>
    <source>
        <strain evidence="2">GKU 128</strain>
    </source>
</reference>
<gene>
    <name evidence="2" type="ORF">J4573_13515</name>
</gene>
<keyword evidence="2" id="KW-0808">Transferase</keyword>
<evidence type="ECO:0000313" key="3">
    <source>
        <dbReference type="Proteomes" id="UP000669179"/>
    </source>
</evidence>
<proteinExistence type="predicted"/>
<feature type="compositionally biased region" description="Low complexity" evidence="1">
    <location>
        <begin position="148"/>
        <end position="157"/>
    </location>
</feature>